<proteinExistence type="predicted"/>
<reference evidence="3" key="1">
    <citation type="journal article" date="2019" name="Int. J. Syst. Evol. Microbiol.">
        <title>The Global Catalogue of Microorganisms (GCM) 10K type strain sequencing project: providing services to taxonomists for standard genome sequencing and annotation.</title>
        <authorList>
            <consortium name="The Broad Institute Genomics Platform"/>
            <consortium name="The Broad Institute Genome Sequencing Center for Infectious Disease"/>
            <person name="Wu L."/>
            <person name="Ma J."/>
        </authorList>
    </citation>
    <scope>NUCLEOTIDE SEQUENCE [LARGE SCALE GENOMIC DNA]</scope>
    <source>
        <strain evidence="3">JCM 18304</strain>
    </source>
</reference>
<feature type="domain" description="IclR-ED" evidence="1">
    <location>
        <begin position="1"/>
        <end position="65"/>
    </location>
</feature>
<dbReference type="SUPFAM" id="SSF55781">
    <property type="entry name" value="GAF domain-like"/>
    <property type="match status" value="1"/>
</dbReference>
<organism evidence="2 3">
    <name type="scientific">Rugosimonospora acidiphila</name>
    <dbReference type="NCBI Taxonomy" id="556531"/>
    <lineage>
        <taxon>Bacteria</taxon>
        <taxon>Bacillati</taxon>
        <taxon>Actinomycetota</taxon>
        <taxon>Actinomycetes</taxon>
        <taxon>Micromonosporales</taxon>
        <taxon>Micromonosporaceae</taxon>
        <taxon>Rugosimonospora</taxon>
    </lineage>
</organism>
<gene>
    <name evidence="2" type="ORF">GCM10023322_77320</name>
</gene>
<accession>A0ABP9SQM4</accession>
<evidence type="ECO:0000313" key="3">
    <source>
        <dbReference type="Proteomes" id="UP001501570"/>
    </source>
</evidence>
<name>A0ABP9SQM4_9ACTN</name>
<sequence length="65" mass="6984">MLRVGSRTGMLLPAHTNSGGKALLAQLTDAELAALYPRGLPASRNRAVTDLASVRRKLEATRRRG</sequence>
<dbReference type="Pfam" id="PF01614">
    <property type="entry name" value="IclR_C"/>
    <property type="match status" value="1"/>
</dbReference>
<protein>
    <recommendedName>
        <fullName evidence="1">IclR-ED domain-containing protein</fullName>
    </recommendedName>
</protein>
<evidence type="ECO:0000259" key="1">
    <source>
        <dbReference type="PROSITE" id="PS51078"/>
    </source>
</evidence>
<dbReference type="InterPro" id="IPR014757">
    <property type="entry name" value="Tscrpt_reg_IclR_C"/>
</dbReference>
<comment type="caution">
    <text evidence="2">The sequence shown here is derived from an EMBL/GenBank/DDBJ whole genome shotgun (WGS) entry which is preliminary data.</text>
</comment>
<dbReference type="PROSITE" id="PS51078">
    <property type="entry name" value="ICLR_ED"/>
    <property type="match status" value="1"/>
</dbReference>
<dbReference type="InterPro" id="IPR029016">
    <property type="entry name" value="GAF-like_dom_sf"/>
</dbReference>
<evidence type="ECO:0000313" key="2">
    <source>
        <dbReference type="EMBL" id="GAA5200134.1"/>
    </source>
</evidence>
<dbReference type="Gene3D" id="3.30.450.40">
    <property type="match status" value="1"/>
</dbReference>
<keyword evidence="3" id="KW-1185">Reference proteome</keyword>
<dbReference type="Proteomes" id="UP001501570">
    <property type="component" value="Unassembled WGS sequence"/>
</dbReference>
<dbReference type="EMBL" id="BAABJQ010000041">
    <property type="protein sequence ID" value="GAA5200134.1"/>
    <property type="molecule type" value="Genomic_DNA"/>
</dbReference>